<organism evidence="2">
    <name type="scientific">viral metagenome</name>
    <dbReference type="NCBI Taxonomy" id="1070528"/>
    <lineage>
        <taxon>unclassified sequences</taxon>
        <taxon>metagenomes</taxon>
        <taxon>organismal metagenomes</taxon>
    </lineage>
</organism>
<protein>
    <submittedName>
        <fullName evidence="2">Uncharacterized protein</fullName>
    </submittedName>
</protein>
<feature type="region of interest" description="Disordered" evidence="1">
    <location>
        <begin position="1"/>
        <end position="40"/>
    </location>
</feature>
<evidence type="ECO:0000256" key="1">
    <source>
        <dbReference type="SAM" id="MobiDB-lite"/>
    </source>
</evidence>
<dbReference type="EMBL" id="MN738980">
    <property type="protein sequence ID" value="QHT33921.1"/>
    <property type="molecule type" value="Genomic_DNA"/>
</dbReference>
<reference evidence="2" key="1">
    <citation type="journal article" date="2020" name="Nature">
        <title>Giant virus diversity and host interactions through global metagenomics.</title>
        <authorList>
            <person name="Schulz F."/>
            <person name="Roux S."/>
            <person name="Paez-Espino D."/>
            <person name="Jungbluth S."/>
            <person name="Walsh D.A."/>
            <person name="Denef V.J."/>
            <person name="McMahon K.D."/>
            <person name="Konstantinidis K.T."/>
            <person name="Eloe-Fadrosh E.A."/>
            <person name="Kyrpides N.C."/>
            <person name="Woyke T."/>
        </authorList>
    </citation>
    <scope>NUCLEOTIDE SEQUENCE</scope>
    <source>
        <strain evidence="2">GVMAG-M-3300009161-52</strain>
    </source>
</reference>
<accession>A0A6C0EZ10</accession>
<sequence>MEVDNTQQLQQENHTRKRGSDEGLENPIDKKNKKNNTTSISPLLKDMNLSLFSNLEEFPVFPELPEGLPWEILAEEEMIFLGNNWSKLQIKQ</sequence>
<dbReference type="AlphaFoldDB" id="A0A6C0EZ10"/>
<evidence type="ECO:0000313" key="2">
    <source>
        <dbReference type="EMBL" id="QHT33921.1"/>
    </source>
</evidence>
<feature type="compositionally biased region" description="Polar residues" evidence="1">
    <location>
        <begin position="1"/>
        <end position="12"/>
    </location>
</feature>
<proteinExistence type="predicted"/>
<name>A0A6C0EZ10_9ZZZZ</name>